<gene>
    <name evidence="2" type="ORF">PBRASI_LOCUS780</name>
</gene>
<protein>
    <submittedName>
        <fullName evidence="2">8751_t:CDS:1</fullName>
    </submittedName>
</protein>
<comment type="caution">
    <text evidence="2">The sequence shown here is derived from an EMBL/GenBank/DDBJ whole genome shotgun (WGS) entry which is preliminary data.</text>
</comment>
<name>A0A9N8VYM7_9GLOM</name>
<dbReference type="Proteomes" id="UP000789739">
    <property type="component" value="Unassembled WGS sequence"/>
</dbReference>
<sequence length="174" mass="19767">MSLNLVIPLVMFPLLVALPTFCCCLCRRICRRDYNGFPLRYGNQEERVVYVYQYSPDDESYMMAVEDEENERREGAGGYGYYSDEPPKYEDVVREDGEERNHGNENRDVLVHIDVNAGGDGDIRNGDERREGDSVIVRDAELSEFTELGQLISVGQPSAEDQSIDVSLVNLTIE</sequence>
<feature type="chain" id="PRO_5040320797" evidence="1">
    <location>
        <begin position="18"/>
        <end position="174"/>
    </location>
</feature>
<reference evidence="2" key="1">
    <citation type="submission" date="2021-06" db="EMBL/GenBank/DDBJ databases">
        <authorList>
            <person name="Kallberg Y."/>
            <person name="Tangrot J."/>
            <person name="Rosling A."/>
        </authorList>
    </citation>
    <scope>NUCLEOTIDE SEQUENCE</scope>
    <source>
        <strain evidence="2">BR232B</strain>
    </source>
</reference>
<keyword evidence="3" id="KW-1185">Reference proteome</keyword>
<dbReference type="OrthoDB" id="10338954at2759"/>
<proteinExistence type="predicted"/>
<organism evidence="2 3">
    <name type="scientific">Paraglomus brasilianum</name>
    <dbReference type="NCBI Taxonomy" id="144538"/>
    <lineage>
        <taxon>Eukaryota</taxon>
        <taxon>Fungi</taxon>
        <taxon>Fungi incertae sedis</taxon>
        <taxon>Mucoromycota</taxon>
        <taxon>Glomeromycotina</taxon>
        <taxon>Glomeromycetes</taxon>
        <taxon>Paraglomerales</taxon>
        <taxon>Paraglomeraceae</taxon>
        <taxon>Paraglomus</taxon>
    </lineage>
</organism>
<dbReference type="EMBL" id="CAJVPI010000043">
    <property type="protein sequence ID" value="CAG8464923.1"/>
    <property type="molecule type" value="Genomic_DNA"/>
</dbReference>
<accession>A0A9N8VYM7</accession>
<feature type="signal peptide" evidence="1">
    <location>
        <begin position="1"/>
        <end position="17"/>
    </location>
</feature>
<evidence type="ECO:0000313" key="2">
    <source>
        <dbReference type="EMBL" id="CAG8464923.1"/>
    </source>
</evidence>
<dbReference type="AlphaFoldDB" id="A0A9N8VYM7"/>
<evidence type="ECO:0000256" key="1">
    <source>
        <dbReference type="SAM" id="SignalP"/>
    </source>
</evidence>
<evidence type="ECO:0000313" key="3">
    <source>
        <dbReference type="Proteomes" id="UP000789739"/>
    </source>
</evidence>
<keyword evidence="1" id="KW-0732">Signal</keyword>